<dbReference type="EMBL" id="IACM01136455">
    <property type="protein sequence ID" value="LAB38936.1"/>
    <property type="molecule type" value="Transcribed_RNA"/>
</dbReference>
<protein>
    <submittedName>
        <fullName evidence="1">Uncharacterized protein</fullName>
    </submittedName>
</protein>
<sequence>MVLDKKGSTPPLDTSSLGDVNLLTLHTYFTRLLSEKYRATYSIHWIKNKTNHCCPYQMTPPGISVEDDDHFALKTGLKFPKRGWNISPSLLILICSLCWQFFSSVSSVSSS</sequence>
<evidence type="ECO:0000313" key="1">
    <source>
        <dbReference type="EMBL" id="LAB38936.1"/>
    </source>
</evidence>
<reference evidence="1" key="1">
    <citation type="submission" date="2017-07" db="EMBL/GenBank/DDBJ databases">
        <authorList>
            <person name="Mikheyev A."/>
            <person name="Grau M."/>
        </authorList>
    </citation>
    <scope>NUCLEOTIDE SEQUENCE</scope>
    <source>
        <tissue evidence="1">Venom_gland</tissue>
    </source>
</reference>
<reference evidence="1" key="2">
    <citation type="submission" date="2017-11" db="EMBL/GenBank/DDBJ databases">
        <title>Coralsnake Venomics: Analyses of Venom Gland Transcriptomes and Proteomes of Six Brazilian Taxa.</title>
        <authorList>
            <person name="Aird S.D."/>
            <person name="Jorge da Silva N."/>
            <person name="Qiu L."/>
            <person name="Villar-Briones A."/>
            <person name="Aparecida-Saddi V."/>
            <person name="Campos-Telles M.P."/>
            <person name="Grau M."/>
            <person name="Mikheyev A.S."/>
        </authorList>
    </citation>
    <scope>NUCLEOTIDE SEQUENCE</scope>
    <source>
        <tissue evidence="1">Venom_gland</tissue>
    </source>
</reference>
<dbReference type="AlphaFoldDB" id="A0A2D4N1L9"/>
<name>A0A2D4N1L9_9SAUR</name>
<organism evidence="1">
    <name type="scientific">Micrurus spixii</name>
    <name type="common">Amazon coral snake</name>
    <dbReference type="NCBI Taxonomy" id="129469"/>
    <lineage>
        <taxon>Eukaryota</taxon>
        <taxon>Metazoa</taxon>
        <taxon>Chordata</taxon>
        <taxon>Craniata</taxon>
        <taxon>Vertebrata</taxon>
        <taxon>Euteleostomi</taxon>
        <taxon>Lepidosauria</taxon>
        <taxon>Squamata</taxon>
        <taxon>Bifurcata</taxon>
        <taxon>Unidentata</taxon>
        <taxon>Episquamata</taxon>
        <taxon>Toxicofera</taxon>
        <taxon>Serpentes</taxon>
        <taxon>Colubroidea</taxon>
        <taxon>Elapidae</taxon>
        <taxon>Elapinae</taxon>
        <taxon>Micrurus</taxon>
    </lineage>
</organism>
<accession>A0A2D4N1L9</accession>
<proteinExistence type="predicted"/>